<name>G0MC78_CAEBE</name>
<sequence length="322" mass="37849">MLLSMLSKRTMNLVKWLKLELKHFTVDLQERVCLHLEFKDYDIIEIDLDTNGNSDDFGMLTSDVIVVRLIAEGEVEDDIHVDWEYPNMRDWIDHLQYIFSYNYVDLSFFELRTLCYSFESIVKTLEGTPIRILQAADKYDVFRRVLHYFPTPRLLNLLGRVLPVSHPAPCSKFMAKLLIQNFNALYFYSSIPITLNSLLIMNAPFLRACAPTLSDRELNMYVRLWMNNTASKLEYLDLDYDSFDPDEHRPFRIFDKDVILKGINYIERPIDLKRVFQFSIDFHSFGLCVGLYGGYDVTRQDGTTCSVFIRTERPLIKLVVWP</sequence>
<dbReference type="AlphaFoldDB" id="G0MC78"/>
<dbReference type="EMBL" id="GL379789">
    <property type="protein sequence ID" value="EGT45667.1"/>
    <property type="molecule type" value="Genomic_DNA"/>
</dbReference>
<evidence type="ECO:0000259" key="1">
    <source>
        <dbReference type="Pfam" id="PF07735"/>
    </source>
</evidence>
<keyword evidence="3" id="KW-1185">Reference proteome</keyword>
<accession>G0MC78</accession>
<dbReference type="InterPro" id="IPR053222">
    <property type="entry name" value="Zygotic_Embryogenesis-Asso"/>
</dbReference>
<gene>
    <name evidence="2" type="ORF">CAEBREN_02602</name>
</gene>
<proteinExistence type="predicted"/>
<feature type="domain" description="Sdz-33 F-box" evidence="1">
    <location>
        <begin position="176"/>
        <end position="237"/>
    </location>
</feature>
<dbReference type="InParanoid" id="G0MC78"/>
<organism evidence="3">
    <name type="scientific">Caenorhabditis brenneri</name>
    <name type="common">Nematode worm</name>
    <dbReference type="NCBI Taxonomy" id="135651"/>
    <lineage>
        <taxon>Eukaryota</taxon>
        <taxon>Metazoa</taxon>
        <taxon>Ecdysozoa</taxon>
        <taxon>Nematoda</taxon>
        <taxon>Chromadorea</taxon>
        <taxon>Rhabditida</taxon>
        <taxon>Rhabditina</taxon>
        <taxon>Rhabditomorpha</taxon>
        <taxon>Rhabditoidea</taxon>
        <taxon>Rhabditidae</taxon>
        <taxon>Peloderinae</taxon>
        <taxon>Caenorhabditis</taxon>
    </lineage>
</organism>
<evidence type="ECO:0000313" key="3">
    <source>
        <dbReference type="Proteomes" id="UP000008068"/>
    </source>
</evidence>
<dbReference type="OrthoDB" id="5903973at2759"/>
<dbReference type="PANTHER" id="PTHR22899">
    <property type="entry name" value="CYCLIN-RELATED F-BOX FAMILY"/>
    <property type="match status" value="1"/>
</dbReference>
<dbReference type="PANTHER" id="PTHR22899:SF0">
    <property type="entry name" value="F-BOX ASSOCIATED DOMAIN-CONTAINING PROTEIN-RELATED"/>
    <property type="match status" value="1"/>
</dbReference>
<dbReference type="InterPro" id="IPR012885">
    <property type="entry name" value="F-box_Sdz-33"/>
</dbReference>
<evidence type="ECO:0000313" key="2">
    <source>
        <dbReference type="EMBL" id="EGT45667.1"/>
    </source>
</evidence>
<protein>
    <recommendedName>
        <fullName evidence="1">Sdz-33 F-box domain-containing protein</fullName>
    </recommendedName>
</protein>
<dbReference type="Pfam" id="PF07735">
    <property type="entry name" value="FBA_2"/>
    <property type="match status" value="1"/>
</dbReference>
<reference evidence="3" key="1">
    <citation type="submission" date="2011-07" db="EMBL/GenBank/DDBJ databases">
        <authorList>
            <consortium name="Caenorhabditis brenneri Sequencing and Analysis Consortium"/>
            <person name="Wilson R.K."/>
        </authorList>
    </citation>
    <scope>NUCLEOTIDE SEQUENCE [LARGE SCALE GENOMIC DNA]</scope>
    <source>
        <strain evidence="3">PB2801</strain>
    </source>
</reference>
<dbReference type="HOGENOM" id="CLU_028840_1_3_1"/>
<dbReference type="Proteomes" id="UP000008068">
    <property type="component" value="Unassembled WGS sequence"/>
</dbReference>